<evidence type="ECO:0008006" key="4">
    <source>
        <dbReference type="Google" id="ProtNLM"/>
    </source>
</evidence>
<evidence type="ECO:0000313" key="3">
    <source>
        <dbReference type="Proteomes" id="UP000013190"/>
    </source>
</evidence>
<proteinExistence type="predicted"/>
<dbReference type="EMBL" id="APOJ01000027">
    <property type="protein sequence ID" value="ENU26287.1"/>
    <property type="molecule type" value="Genomic_DNA"/>
</dbReference>
<keyword evidence="1" id="KW-0812">Transmembrane</keyword>
<keyword evidence="3" id="KW-1185">Reference proteome</keyword>
<comment type="caution">
    <text evidence="2">The sequence shown here is derived from an EMBL/GenBank/DDBJ whole genome shotgun (WGS) entry which is preliminary data.</text>
</comment>
<organism evidence="2 3">
    <name type="scientific">Acinetobacter modestus</name>
    <dbReference type="NCBI Taxonomy" id="1776740"/>
    <lineage>
        <taxon>Bacteria</taxon>
        <taxon>Pseudomonadati</taxon>
        <taxon>Pseudomonadota</taxon>
        <taxon>Gammaproteobacteria</taxon>
        <taxon>Moraxellales</taxon>
        <taxon>Moraxellaceae</taxon>
        <taxon>Acinetobacter</taxon>
    </lineage>
</organism>
<accession>A0ABP2TVJ2</accession>
<name>A0ABP2TVJ2_9GAMM</name>
<keyword evidence="1" id="KW-1133">Transmembrane helix</keyword>
<dbReference type="Proteomes" id="UP000013190">
    <property type="component" value="Unassembled WGS sequence"/>
</dbReference>
<reference evidence="3" key="1">
    <citation type="submission" date="2013-02" db="EMBL/GenBank/DDBJ databases">
        <title>The Genome Sequence of Acinetobacter sp. NIPH 236.</title>
        <authorList>
            <consortium name="The Broad Institute Genome Sequencing Platform"/>
            <consortium name="The Broad Institute Genome Sequencing Center for Infectious Disease"/>
            <person name="Cerqueira G."/>
            <person name="Feldgarden M."/>
            <person name="Courvalin P."/>
            <person name="Perichon B."/>
            <person name="Grillot-Courvalin C."/>
            <person name="Clermont D."/>
            <person name="Rocha E."/>
            <person name="Yoon E.-J."/>
            <person name="Nemec A."/>
            <person name="Walker B."/>
            <person name="Young S.K."/>
            <person name="Zeng Q."/>
            <person name="Gargeya S."/>
            <person name="Fitzgerald M."/>
            <person name="Haas B."/>
            <person name="Abouelleil A."/>
            <person name="Alvarado L."/>
            <person name="Arachchi H.M."/>
            <person name="Berlin A.M."/>
            <person name="Chapman S.B."/>
            <person name="Dewar J."/>
            <person name="Goldberg J."/>
            <person name="Griggs A."/>
            <person name="Gujja S."/>
            <person name="Hansen M."/>
            <person name="Howarth C."/>
            <person name="Imamovic A."/>
            <person name="Larimer J."/>
            <person name="McCowan C."/>
            <person name="Murphy C."/>
            <person name="Neiman D."/>
            <person name="Pearson M."/>
            <person name="Priest M."/>
            <person name="Roberts A."/>
            <person name="Saif S."/>
            <person name="Shea T."/>
            <person name="Sisk P."/>
            <person name="Sykes S."/>
            <person name="Wortman J."/>
            <person name="Nusbaum C."/>
            <person name="Birren B."/>
        </authorList>
    </citation>
    <scope>NUCLEOTIDE SEQUENCE [LARGE SCALE GENOMIC DNA]</scope>
    <source>
        <strain evidence="3">NIPH 236</strain>
    </source>
</reference>
<reference evidence="2 3" key="2">
    <citation type="journal article" date="2016" name="Int. J. Syst. Evol. Microbiol.">
        <title>Taxonomy of haemolytic and/or proteolytic strains of the genus Acinetobacter with the proposal of Acinetobacter courvalinii sp. nov. (genomic species 14 sensu Bouvet &amp; Jeanjean), Acinetobacter dispersus sp. nov. (genomic species 17), Acinetobacter modestus sp. nov., Acinetobacter proteolyticus sp. nov. and Acinetobacter vivianii sp. nov.</title>
        <authorList>
            <person name="Nemec A."/>
            <person name="Radolfova-Krizova L."/>
            <person name="Maixnerova M."/>
            <person name="Vrestiakova E."/>
            <person name="Jezek P."/>
            <person name="Sedo O."/>
        </authorList>
    </citation>
    <scope>NUCLEOTIDE SEQUENCE [LARGE SCALE GENOMIC DNA]</scope>
    <source>
        <strain evidence="2 3">NIPH 236</strain>
    </source>
</reference>
<evidence type="ECO:0000313" key="2">
    <source>
        <dbReference type="EMBL" id="ENU26287.1"/>
    </source>
</evidence>
<keyword evidence="1" id="KW-0472">Membrane</keyword>
<feature type="transmembrane region" description="Helical" evidence="1">
    <location>
        <begin position="43"/>
        <end position="61"/>
    </location>
</feature>
<sequence>MHKTLLESIPQMRNVLITKKNIVSEFGNVCQIFDGDGRMNRNFLNFGLGFFLIGISINSALAKDIFTAELQVDGSTQTTGYNKITNVADQYEFPNMQKLFPNYTESSAVNAKLNLRDVFVNLNFAQNSSALVFTIPELGITRTYTGATREESKDKFIDALKGEDKDLLKQLTKEWVKKSPIDPVAGNPTSLMSTMVGSMADNVSDMATDRVFGLKDQSSSSFSMAPRFGRYTQQGYGLDVYNLPLTYSRWFDTKKIGIVVDAPITLVDAENGALSGSLNLGLGVNFQVLSNESLTWYLMPQIRVGLTGSEDFGTAAVIYGGGLSSNTQIPLNDHAVVSMINMLSFYKTGSIKVGDYDSGYDLKNSVLRNGLEYSQVLHKTVAGSPLVAKLSYARTDFSGDQLYSELSHDFSGSLGFKNLMPNAWINEYRIGFTYTHAGKDLSGFMVNMGYTF</sequence>
<gene>
    <name evidence="2" type="ORF">F992_02624</name>
</gene>
<protein>
    <recommendedName>
        <fullName evidence="4">Autotransporter domain-containing protein</fullName>
    </recommendedName>
</protein>
<evidence type="ECO:0000256" key="1">
    <source>
        <dbReference type="SAM" id="Phobius"/>
    </source>
</evidence>